<gene>
    <name evidence="2" type="ORF">GCM10009547_48250</name>
</gene>
<dbReference type="InterPro" id="IPR011009">
    <property type="entry name" value="Kinase-like_dom_sf"/>
</dbReference>
<evidence type="ECO:0000313" key="2">
    <source>
        <dbReference type="EMBL" id="GAA0638256.1"/>
    </source>
</evidence>
<protein>
    <recommendedName>
        <fullName evidence="1">Aminoglycoside phosphotransferase domain-containing protein</fullName>
    </recommendedName>
</protein>
<name>A0ABN1HCK7_9ACTN</name>
<dbReference type="InterPro" id="IPR002575">
    <property type="entry name" value="Aminoglycoside_PTrfase"/>
</dbReference>
<dbReference type="Pfam" id="PF01636">
    <property type="entry name" value="APH"/>
    <property type="match status" value="1"/>
</dbReference>
<reference evidence="2 3" key="1">
    <citation type="journal article" date="2019" name="Int. J. Syst. Evol. Microbiol.">
        <title>The Global Catalogue of Microorganisms (GCM) 10K type strain sequencing project: providing services to taxonomists for standard genome sequencing and annotation.</title>
        <authorList>
            <consortium name="The Broad Institute Genomics Platform"/>
            <consortium name="The Broad Institute Genome Sequencing Center for Infectious Disease"/>
            <person name="Wu L."/>
            <person name="Ma J."/>
        </authorList>
    </citation>
    <scope>NUCLEOTIDE SEQUENCE [LARGE SCALE GENOMIC DNA]</scope>
    <source>
        <strain evidence="2 3">JCM 10671</strain>
    </source>
</reference>
<evidence type="ECO:0000313" key="3">
    <source>
        <dbReference type="Proteomes" id="UP001500957"/>
    </source>
</evidence>
<comment type="caution">
    <text evidence="2">The sequence shown here is derived from an EMBL/GenBank/DDBJ whole genome shotgun (WGS) entry which is preliminary data.</text>
</comment>
<dbReference type="SUPFAM" id="SSF56112">
    <property type="entry name" value="Protein kinase-like (PK-like)"/>
    <property type="match status" value="1"/>
</dbReference>
<sequence>MALPTALESASVADLLAAATDREPILDAAGKSGARLERVHIDGVPHVVKYVELDSDWTMRTAGCLVPAALQLWRRGVLARLPDCLDQPIVGVAPSERGAALLMRDVGDMLVPVRDDPIDLPMHRQFLTHMAALHAAFWDAGPECDVVPTTHRYLDLSPWLAEAEAERGGEDLVPRLVGQGWPLLEQVAPTAAAVVTPLAWDPGPLVLALSETPQTFVHGNWKLDNLGVNPDGRTVLLDWEIPGRSPALSDLAWYLAINCRRLPESKEATVAAYRDALAAAGVDTEPWWDRQLALCLLGGLVQFGWEKAFGGYDDELAWWEARAVEGAAVLASR</sequence>
<dbReference type="EMBL" id="BAAAHE010000058">
    <property type="protein sequence ID" value="GAA0638256.1"/>
    <property type="molecule type" value="Genomic_DNA"/>
</dbReference>
<dbReference type="RefSeq" id="WP_344609673.1">
    <property type="nucleotide sequence ID" value="NZ_BAAAHE010000058.1"/>
</dbReference>
<organism evidence="2 3">
    <name type="scientific">Sporichthya brevicatena</name>
    <dbReference type="NCBI Taxonomy" id="171442"/>
    <lineage>
        <taxon>Bacteria</taxon>
        <taxon>Bacillati</taxon>
        <taxon>Actinomycetota</taxon>
        <taxon>Actinomycetes</taxon>
        <taxon>Sporichthyales</taxon>
        <taxon>Sporichthyaceae</taxon>
        <taxon>Sporichthya</taxon>
    </lineage>
</organism>
<dbReference type="Proteomes" id="UP001500957">
    <property type="component" value="Unassembled WGS sequence"/>
</dbReference>
<feature type="domain" description="Aminoglycoside phosphotransferase" evidence="1">
    <location>
        <begin position="124"/>
        <end position="274"/>
    </location>
</feature>
<evidence type="ECO:0000259" key="1">
    <source>
        <dbReference type="Pfam" id="PF01636"/>
    </source>
</evidence>
<accession>A0ABN1HCK7</accession>
<keyword evidence="3" id="KW-1185">Reference proteome</keyword>
<dbReference type="Gene3D" id="3.90.1200.10">
    <property type="match status" value="1"/>
</dbReference>
<proteinExistence type="predicted"/>